<name>A0A381ZFU2_9ZZZZ</name>
<reference evidence="1" key="1">
    <citation type="submission" date="2018-05" db="EMBL/GenBank/DDBJ databases">
        <authorList>
            <person name="Lanie J.A."/>
            <person name="Ng W.-L."/>
            <person name="Kazmierczak K.M."/>
            <person name="Andrzejewski T.M."/>
            <person name="Davidsen T.M."/>
            <person name="Wayne K.J."/>
            <person name="Tettelin H."/>
            <person name="Glass J.I."/>
            <person name="Rusch D."/>
            <person name="Podicherti R."/>
            <person name="Tsui H.-C.T."/>
            <person name="Winkler M.E."/>
        </authorList>
    </citation>
    <scope>NUCLEOTIDE SEQUENCE</scope>
</reference>
<sequence>MDKKERLRDRYQFKADYIPNYEEFRDKVYDKTIIPYQVEFQPPPKSIKKICWLECPYCYGLSADDSAGDRMLKERA</sequence>
<proteinExistence type="predicted"/>
<dbReference type="EMBL" id="UINC01020994">
    <property type="protein sequence ID" value="SVA87613.1"/>
    <property type="molecule type" value="Genomic_DNA"/>
</dbReference>
<protein>
    <submittedName>
        <fullName evidence="1">Uncharacterized protein</fullName>
    </submittedName>
</protein>
<feature type="non-terminal residue" evidence="1">
    <location>
        <position position="76"/>
    </location>
</feature>
<evidence type="ECO:0000313" key="1">
    <source>
        <dbReference type="EMBL" id="SVA87613.1"/>
    </source>
</evidence>
<organism evidence="1">
    <name type="scientific">marine metagenome</name>
    <dbReference type="NCBI Taxonomy" id="408172"/>
    <lineage>
        <taxon>unclassified sequences</taxon>
        <taxon>metagenomes</taxon>
        <taxon>ecological metagenomes</taxon>
    </lineage>
</organism>
<accession>A0A381ZFU2</accession>
<gene>
    <name evidence="1" type="ORF">METZ01_LOCUS140467</name>
</gene>
<dbReference type="AlphaFoldDB" id="A0A381ZFU2"/>